<dbReference type="Proteomes" id="UP001201163">
    <property type="component" value="Unassembled WGS sequence"/>
</dbReference>
<keyword evidence="2" id="KW-1185">Reference proteome</keyword>
<comment type="caution">
    <text evidence="1">The sequence shown here is derived from an EMBL/GenBank/DDBJ whole genome shotgun (WGS) entry which is preliminary data.</text>
</comment>
<reference evidence="1" key="1">
    <citation type="submission" date="2022-01" db="EMBL/GenBank/DDBJ databases">
        <title>Comparative genomics reveals a dynamic genome evolution in the ectomycorrhizal milk-cap (Lactarius) mushrooms.</title>
        <authorList>
            <consortium name="DOE Joint Genome Institute"/>
            <person name="Lebreton A."/>
            <person name="Tang N."/>
            <person name="Kuo A."/>
            <person name="LaButti K."/>
            <person name="Drula E."/>
            <person name="Barry K."/>
            <person name="Clum A."/>
            <person name="Lipzen A."/>
            <person name="Mousain D."/>
            <person name="Ng V."/>
            <person name="Wang R."/>
            <person name="Wang X."/>
            <person name="Dai Y."/>
            <person name="Henrissat B."/>
            <person name="Grigoriev I.V."/>
            <person name="Guerin-Laguette A."/>
            <person name="Yu F."/>
            <person name="Martin F.M."/>
        </authorList>
    </citation>
    <scope>NUCLEOTIDE SEQUENCE</scope>
    <source>
        <strain evidence="1">QP</strain>
    </source>
</reference>
<proteinExistence type="predicted"/>
<evidence type="ECO:0000313" key="2">
    <source>
        <dbReference type="Proteomes" id="UP001201163"/>
    </source>
</evidence>
<protein>
    <submittedName>
        <fullName evidence="1">Uncharacterized protein</fullName>
    </submittedName>
</protein>
<feature type="non-terminal residue" evidence="1">
    <location>
        <position position="1"/>
    </location>
</feature>
<evidence type="ECO:0000313" key="1">
    <source>
        <dbReference type="EMBL" id="KAH8994081.1"/>
    </source>
</evidence>
<dbReference type="AlphaFoldDB" id="A0AAD4QEW0"/>
<sequence length="251" mass="28254">SLLVDGHVSRTFLSRRAEQYFLDLLKTKSIPLIKNLSYPGREGHFFLVGPFDTPSLLDRGVVDKGTVVPQRMWAPHTITDKKQHVEEAVLQMPIFFESLDGQLGLSLDAAAAGRCHGLRNAQEFAPLGHKSTTHIRILWPGYKDFKRQVQIRDETSEHNPITTSRFAHHIGRSVDAFLKVRPSDLLSTIPVLTRFLSRQACEADPGSTDDRRELWVIGPYGIQRSDIIVIGAIHVSAGSWMPILQLNRYVL</sequence>
<name>A0AAD4QEW0_9AGAM</name>
<organism evidence="1 2">
    <name type="scientific">Lactarius akahatsu</name>
    <dbReference type="NCBI Taxonomy" id="416441"/>
    <lineage>
        <taxon>Eukaryota</taxon>
        <taxon>Fungi</taxon>
        <taxon>Dikarya</taxon>
        <taxon>Basidiomycota</taxon>
        <taxon>Agaricomycotina</taxon>
        <taxon>Agaricomycetes</taxon>
        <taxon>Russulales</taxon>
        <taxon>Russulaceae</taxon>
        <taxon>Lactarius</taxon>
    </lineage>
</organism>
<gene>
    <name evidence="1" type="ORF">EDB92DRAFT_1796015</name>
</gene>
<dbReference type="EMBL" id="JAKELL010000016">
    <property type="protein sequence ID" value="KAH8994081.1"/>
    <property type="molecule type" value="Genomic_DNA"/>
</dbReference>
<accession>A0AAD4QEW0</accession>